<evidence type="ECO:0000313" key="1">
    <source>
        <dbReference type="EMBL" id="KAH9801815.1"/>
    </source>
</evidence>
<proteinExistence type="predicted"/>
<organism evidence="1 2">
    <name type="scientific">Citrus sinensis</name>
    <name type="common">Sweet orange</name>
    <name type="synonym">Citrus aurantium var. sinensis</name>
    <dbReference type="NCBI Taxonomy" id="2711"/>
    <lineage>
        <taxon>Eukaryota</taxon>
        <taxon>Viridiplantae</taxon>
        <taxon>Streptophyta</taxon>
        <taxon>Embryophyta</taxon>
        <taxon>Tracheophyta</taxon>
        <taxon>Spermatophyta</taxon>
        <taxon>Magnoliopsida</taxon>
        <taxon>eudicotyledons</taxon>
        <taxon>Gunneridae</taxon>
        <taxon>Pentapetalae</taxon>
        <taxon>rosids</taxon>
        <taxon>malvids</taxon>
        <taxon>Sapindales</taxon>
        <taxon>Rutaceae</taxon>
        <taxon>Aurantioideae</taxon>
        <taxon>Citrus</taxon>
    </lineage>
</organism>
<accession>A0ACB8NWC4</accession>
<reference evidence="2" key="1">
    <citation type="journal article" date="2023" name="Hortic. Res.">
        <title>A chromosome-level phased genome enabling allele-level studies in sweet orange: a case study on citrus Huanglongbing tolerance.</title>
        <authorList>
            <person name="Wu B."/>
            <person name="Yu Q."/>
            <person name="Deng Z."/>
            <person name="Duan Y."/>
            <person name="Luo F."/>
            <person name="Gmitter F. Jr."/>
        </authorList>
    </citation>
    <scope>NUCLEOTIDE SEQUENCE [LARGE SCALE GENOMIC DNA]</scope>
    <source>
        <strain evidence="2">cv. Valencia</strain>
    </source>
</reference>
<keyword evidence="1" id="KW-0255">Endonuclease</keyword>
<comment type="caution">
    <text evidence="1">The sequence shown here is derived from an EMBL/GenBank/DDBJ whole genome shotgun (WGS) entry which is preliminary data.</text>
</comment>
<dbReference type="EMBL" id="CM039170">
    <property type="protein sequence ID" value="KAH9801815.1"/>
    <property type="molecule type" value="Genomic_DNA"/>
</dbReference>
<sequence>MSKPISKSLSGSLEAIIFFLNYTIRKELNTNGFFGNQSGFKDFTINCSEELGMMFPTVGGENRRINHTGIRTSVNKPDDKNRFMEFGRKDGHLERSISSIPVTAFTIKKNNCLTRYNSTRKSTKQTISSQRFLLPLPSSVRFFSQFQSGSALQHKSVLHIISATGINVSVEESDSPAADDDFVRASDIPSDVETSESSSIKSEASPTLAESRRSRTARKSEMPPIKNEDLIPGATFTGKVRSIQPFGAFIDFGAFTDGLVHVSRLSDNFVKDVGSIVSVGQEVKVRLIEANAKTGRISLTMSESDDISMLQQQKDATTSGDKVRTARRSTSKPGQKRDEMKTTKFVKGQDLEGTVKNLTRSGQEVSVRVLRISRGQVTLTMKKEDDVGSNLQLTQGVIHAATNPFVLAFRRNKDISSFLDERDKSATAAKKLEKPTPIEIGGEVSQMEAGSSIPKVQDQPTSSDNGMASVPSAVSETVEDDEAPSKEKDELADITNRNEDPQNVMSGSPETLDGALQTIEKETEETTLNQTIEETPSIDVSGEIAEQALSTDGPKAGEFTESQTEDTIAKDEVQILTPATEEKETEDTTEALAPEGSVSTENPKDEEVVQNQTDDVIAKDEEQIQTPTTESEIPSAGSLKEKESGPIPDKNGSIISSGEEPDVSSSQKTKEHDLGRDRVEEREIWDEDDEGNEVDVVFVSMVEEAFMDLMNRQGSACRAFADYFTDFETEAVVCQVQQVRVLVGQSSIFGPCDIDPQKIEAVVKWERPTNVTEIFTNHKSLKYLLTQKELNLRQRRWIELIKDYDCTIDYHPGKANVVADALSRKSSSSIAHLRVKYMPLLIELRYLGIELNAENYGALIANFRVRSTLIDKVHQMQAQDPQLMKLKEDVQKGLRTDFTRSWKNLTVTSSPQQHGEVKAVMTLRKGKEVDNKVEMLVTKENQIVPVNVENSPWEEKEETDPREYVPKAPFPQRLGKGEKGKSIGEIFEIFKHIKVEHQRPAGCSQPLPIPEWKWEHITMDFVAGLPCTQKGHDSVWVVVDRLTKSAHFLPFKTTYSMDKLGSIYVVEIVRLHGVPMSIVSDRDSHFTSKFWTSLQNALGTKLNFSTTFHPQTDGQSERTIQTLEDMLRTCVMEFKGNWDNYLPLMEFAYNNSYQASIEMAPYEALYGRKYGTLVCWDEVGEQRLFGPELVQDTNEKIQLIRDRLKVAQDRQKSYVDKCRQELEFKVGDRVFIRISPWKRVLRFGKRVKLSPCYIGPYEIIKRIGLLAYRLALPPELSRIHDVFHVSMLRKYIYDPSHMLSKQPI</sequence>
<keyword evidence="1" id="KW-0540">Nuclease</keyword>
<keyword evidence="2" id="KW-1185">Reference proteome</keyword>
<evidence type="ECO:0000313" key="2">
    <source>
        <dbReference type="Proteomes" id="UP000829398"/>
    </source>
</evidence>
<dbReference type="Proteomes" id="UP000829398">
    <property type="component" value="Chromosome 1"/>
</dbReference>
<keyword evidence="1" id="KW-0378">Hydrolase</keyword>
<protein>
    <submittedName>
        <fullName evidence="1">Endonuclease</fullName>
    </submittedName>
</protein>
<name>A0ACB8NWC4_CITSI</name>
<gene>
    <name evidence="1" type="ORF">KPL71_001169</name>
</gene>